<evidence type="ECO:0000259" key="3">
    <source>
        <dbReference type="PROSITE" id="PS51186"/>
    </source>
</evidence>
<name>A0ABQ6R8R6_9STAP</name>
<dbReference type="SUPFAM" id="SSF55729">
    <property type="entry name" value="Acyl-CoA N-acyltransferases (Nat)"/>
    <property type="match status" value="1"/>
</dbReference>
<proteinExistence type="predicted"/>
<gene>
    <name evidence="4" type="ORF">ERX35_005555</name>
</gene>
<dbReference type="Proteomes" id="UP000295735">
    <property type="component" value="Unassembled WGS sequence"/>
</dbReference>
<keyword evidence="5" id="KW-1185">Reference proteome</keyword>
<accession>A0ABQ6R8R6</accession>
<dbReference type="CDD" id="cd04301">
    <property type="entry name" value="NAT_SF"/>
    <property type="match status" value="1"/>
</dbReference>
<organism evidence="4 5">
    <name type="scientific">Macrococcus equipercicus</name>
    <dbReference type="NCBI Taxonomy" id="69967"/>
    <lineage>
        <taxon>Bacteria</taxon>
        <taxon>Bacillati</taxon>
        <taxon>Bacillota</taxon>
        <taxon>Bacilli</taxon>
        <taxon>Bacillales</taxon>
        <taxon>Staphylococcaceae</taxon>
        <taxon>Macrococcus</taxon>
    </lineage>
</organism>
<keyword evidence="1" id="KW-0808">Transferase</keyword>
<evidence type="ECO:0000256" key="2">
    <source>
        <dbReference type="ARBA" id="ARBA00023315"/>
    </source>
</evidence>
<dbReference type="InterPro" id="IPR000182">
    <property type="entry name" value="GNAT_dom"/>
</dbReference>
<feature type="domain" description="N-acetyltransferase" evidence="3">
    <location>
        <begin position="1"/>
        <end position="165"/>
    </location>
</feature>
<protein>
    <submittedName>
        <fullName evidence="4">GNAT family N-acetyltransferase</fullName>
    </submittedName>
</protein>
<dbReference type="PROSITE" id="PS51186">
    <property type="entry name" value="GNAT"/>
    <property type="match status" value="1"/>
</dbReference>
<dbReference type="Pfam" id="PF00583">
    <property type="entry name" value="Acetyltransf_1"/>
    <property type="match status" value="1"/>
</dbReference>
<dbReference type="PANTHER" id="PTHR43877">
    <property type="entry name" value="AMINOALKYLPHOSPHONATE N-ACETYLTRANSFERASE-RELATED-RELATED"/>
    <property type="match status" value="1"/>
</dbReference>
<dbReference type="RefSeq" id="WP_149458939.1">
    <property type="nucleotide sequence ID" value="NZ_SCWC02000003.1"/>
</dbReference>
<dbReference type="InterPro" id="IPR016181">
    <property type="entry name" value="Acyl_CoA_acyltransferase"/>
</dbReference>
<dbReference type="EMBL" id="SCWC02000003">
    <property type="protein sequence ID" value="KAA1039544.1"/>
    <property type="molecule type" value="Genomic_DNA"/>
</dbReference>
<comment type="caution">
    <text evidence="4">The sequence shown here is derived from an EMBL/GenBank/DDBJ whole genome shotgun (WGS) entry which is preliminary data.</text>
</comment>
<evidence type="ECO:0000256" key="1">
    <source>
        <dbReference type="ARBA" id="ARBA00022679"/>
    </source>
</evidence>
<keyword evidence="2" id="KW-0012">Acyltransferase</keyword>
<dbReference type="InterPro" id="IPR050832">
    <property type="entry name" value="Bact_Acetyltransf"/>
</dbReference>
<dbReference type="PANTHER" id="PTHR43877:SF2">
    <property type="entry name" value="AMINOALKYLPHOSPHONATE N-ACETYLTRANSFERASE-RELATED"/>
    <property type="match status" value="1"/>
</dbReference>
<evidence type="ECO:0000313" key="4">
    <source>
        <dbReference type="EMBL" id="KAA1039544.1"/>
    </source>
</evidence>
<evidence type="ECO:0000313" key="5">
    <source>
        <dbReference type="Proteomes" id="UP000295735"/>
    </source>
</evidence>
<dbReference type="Gene3D" id="3.40.630.30">
    <property type="match status" value="1"/>
</dbReference>
<sequence>MYRLAEVKDLDEIMIIVHHTVNEMKDSYNPQWDEHYPLREDFLKDIRERTLYILEDREEIKGFIVLNQETPEEYDELDWHKRDYLVIHRLAVNPADRQGGYATQLIQFAEQSAVDQHITVIRSDTSSMNIEMNKIFQRLDYQLKGQINFHGKPFKFNCYEKLLNK</sequence>
<reference evidence="4 5" key="1">
    <citation type="submission" date="2019-09" db="EMBL/GenBank/DDBJ databases">
        <authorList>
            <person name="Mazhar S."/>
            <person name="Altermann E."/>
            <person name="Hill C."/>
            <person name="Mcauliffe O."/>
        </authorList>
    </citation>
    <scope>NUCLEOTIDE SEQUENCE [LARGE SCALE GENOMIC DNA]</scope>
    <source>
        <strain evidence="4 5">ATCC 51831</strain>
    </source>
</reference>